<dbReference type="AlphaFoldDB" id="A0A7Z2VWZ6"/>
<dbReference type="KEGG" id="mfy:HH212_12055"/>
<dbReference type="Proteomes" id="UP000502415">
    <property type="component" value="Chromosome"/>
</dbReference>
<sequence length="104" mass="11459">MSTKNPAPLFKPFSWVSEQNQAGRYDMLSNIRDLASGVATALQLVERSELLEIAGDARIIDGATARRFYRMSIAAMSVIESYIDEHFDEMDDLGAQTNSQKGGA</sequence>
<evidence type="ECO:0000313" key="1">
    <source>
        <dbReference type="EMBL" id="QJE00663.1"/>
    </source>
</evidence>
<keyword evidence="2" id="KW-1185">Reference proteome</keyword>
<name>A0A7Z2VWZ6_9BURK</name>
<gene>
    <name evidence="1" type="ORF">HH212_12055</name>
</gene>
<dbReference type="EMBL" id="CP051685">
    <property type="protein sequence ID" value="QJE00663.1"/>
    <property type="molecule type" value="Genomic_DNA"/>
</dbReference>
<protein>
    <submittedName>
        <fullName evidence="1">Uncharacterized protein</fullName>
    </submittedName>
</protein>
<accession>A0A7Z2VWZ6</accession>
<evidence type="ECO:0000313" key="2">
    <source>
        <dbReference type="Proteomes" id="UP000502415"/>
    </source>
</evidence>
<reference evidence="1 2" key="1">
    <citation type="submission" date="2020-04" db="EMBL/GenBank/DDBJ databases">
        <title>Genome sequencing of novel species.</title>
        <authorList>
            <person name="Heo J."/>
            <person name="Kim S.-J."/>
            <person name="Kim J.-S."/>
            <person name="Hong S.-B."/>
            <person name="Kwon S.-W."/>
        </authorList>
    </citation>
    <scope>NUCLEOTIDE SEQUENCE [LARGE SCALE GENOMIC DNA]</scope>
    <source>
        <strain evidence="1 2">GN2-R2</strain>
    </source>
</reference>
<organism evidence="1 2">
    <name type="scientific">Massilia forsythiae</name>
    <dbReference type="NCBI Taxonomy" id="2728020"/>
    <lineage>
        <taxon>Bacteria</taxon>
        <taxon>Pseudomonadati</taxon>
        <taxon>Pseudomonadota</taxon>
        <taxon>Betaproteobacteria</taxon>
        <taxon>Burkholderiales</taxon>
        <taxon>Oxalobacteraceae</taxon>
        <taxon>Telluria group</taxon>
        <taxon>Massilia</taxon>
    </lineage>
</organism>
<dbReference type="RefSeq" id="WP_170202695.1">
    <property type="nucleotide sequence ID" value="NZ_CP051685.1"/>
</dbReference>
<proteinExistence type="predicted"/>